<accession>A0AAN7CPY8</accession>
<dbReference type="InterPro" id="IPR057227">
    <property type="entry name" value="DUF7905"/>
</dbReference>
<feature type="domain" description="DUF7905" evidence="1">
    <location>
        <begin position="163"/>
        <end position="434"/>
    </location>
</feature>
<reference evidence="2" key="2">
    <citation type="submission" date="2023-05" db="EMBL/GenBank/DDBJ databases">
        <authorList>
            <consortium name="Lawrence Berkeley National Laboratory"/>
            <person name="Steindorff A."/>
            <person name="Hensen N."/>
            <person name="Bonometti L."/>
            <person name="Westerberg I."/>
            <person name="Brannstrom I.O."/>
            <person name="Guillou S."/>
            <person name="Cros-Aarteil S."/>
            <person name="Calhoun S."/>
            <person name="Haridas S."/>
            <person name="Kuo A."/>
            <person name="Mondo S."/>
            <person name="Pangilinan J."/>
            <person name="Riley R."/>
            <person name="Labutti K."/>
            <person name="Andreopoulos B."/>
            <person name="Lipzen A."/>
            <person name="Chen C."/>
            <person name="Yanf M."/>
            <person name="Daum C."/>
            <person name="Ng V."/>
            <person name="Clum A."/>
            <person name="Ohm R."/>
            <person name="Martin F."/>
            <person name="Silar P."/>
            <person name="Natvig D."/>
            <person name="Lalanne C."/>
            <person name="Gautier V."/>
            <person name="Ament-Velasquez S.L."/>
            <person name="Kruys A."/>
            <person name="Hutchinson M.I."/>
            <person name="Powell A.J."/>
            <person name="Barry K."/>
            <person name="Miller A.N."/>
            <person name="Grigoriev I.V."/>
            <person name="Debuchy R."/>
            <person name="Gladieux P."/>
            <person name="Thoren M.H."/>
            <person name="Johannesson H."/>
        </authorList>
    </citation>
    <scope>NUCLEOTIDE SEQUENCE</scope>
    <source>
        <strain evidence="2">CBS 359.72</strain>
    </source>
</reference>
<organism evidence="2 3">
    <name type="scientific">Corynascus novoguineensis</name>
    <dbReference type="NCBI Taxonomy" id="1126955"/>
    <lineage>
        <taxon>Eukaryota</taxon>
        <taxon>Fungi</taxon>
        <taxon>Dikarya</taxon>
        <taxon>Ascomycota</taxon>
        <taxon>Pezizomycotina</taxon>
        <taxon>Sordariomycetes</taxon>
        <taxon>Sordariomycetidae</taxon>
        <taxon>Sordariales</taxon>
        <taxon>Chaetomiaceae</taxon>
        <taxon>Corynascus</taxon>
    </lineage>
</organism>
<gene>
    <name evidence="2" type="ORF">C7999DRAFT_43151</name>
</gene>
<name>A0AAN7CPY8_9PEZI</name>
<dbReference type="AlphaFoldDB" id="A0AAN7CPY8"/>
<dbReference type="Proteomes" id="UP001303647">
    <property type="component" value="Unassembled WGS sequence"/>
</dbReference>
<evidence type="ECO:0000313" key="3">
    <source>
        <dbReference type="Proteomes" id="UP001303647"/>
    </source>
</evidence>
<evidence type="ECO:0000313" key="2">
    <source>
        <dbReference type="EMBL" id="KAK4245277.1"/>
    </source>
</evidence>
<protein>
    <recommendedName>
        <fullName evidence="1">DUF7905 domain-containing protein</fullName>
    </recommendedName>
</protein>
<proteinExistence type="predicted"/>
<sequence>MEYSRKRTVFTAGADQVLKEQAPNLSVTVNLLWTASMRGFKDIDPSDVDVEAILNRLAQEHKASVKAEEIGSDVFITVKATNRAKVRELIATIRSRFLYQPGEDSVWRSRLLVHPPSDGWPSITAFLQPKEGTTGRRITAVKNQPVGCVNTRIYPTKAEYKEELTDSLNQIAGVLRKNPNSMRMKVHFGSLIVNEWTKDKAEYTLEEIVRLANRAGTRGTARMFDIVTETAAKALVDSLSPVNVALPEFTRGFLESGDPVRIFSIILQTKNLQVESNFELVDGQQDRGDSTIIKQHTLGPLAVRQLEKQYRAAEVITVCPESFHDWGLRIQASAAEQDAKPSAPFKVEELQQSVKFTRELLSEGFPKIDIFKPFLERNEVQAVYGRTTLRYTLSMHYSLDINLIHQWQPKTLDLKTPSTMVTTATVWLYNDDWDFQMRAGVPVPRDWTDNFAAQFLQHPPNDQAPGYTTGEPIDHIFGWIKWIQKALDSGVEQNYQNEQGTGSGA</sequence>
<reference evidence="2" key="1">
    <citation type="journal article" date="2023" name="Mol. Phylogenet. Evol.">
        <title>Genome-scale phylogeny and comparative genomics of the fungal order Sordariales.</title>
        <authorList>
            <person name="Hensen N."/>
            <person name="Bonometti L."/>
            <person name="Westerberg I."/>
            <person name="Brannstrom I.O."/>
            <person name="Guillou S."/>
            <person name="Cros-Aarteil S."/>
            <person name="Calhoun S."/>
            <person name="Haridas S."/>
            <person name="Kuo A."/>
            <person name="Mondo S."/>
            <person name="Pangilinan J."/>
            <person name="Riley R."/>
            <person name="LaButti K."/>
            <person name="Andreopoulos B."/>
            <person name="Lipzen A."/>
            <person name="Chen C."/>
            <person name="Yan M."/>
            <person name="Daum C."/>
            <person name="Ng V."/>
            <person name="Clum A."/>
            <person name="Steindorff A."/>
            <person name="Ohm R.A."/>
            <person name="Martin F."/>
            <person name="Silar P."/>
            <person name="Natvig D.O."/>
            <person name="Lalanne C."/>
            <person name="Gautier V."/>
            <person name="Ament-Velasquez S.L."/>
            <person name="Kruys A."/>
            <person name="Hutchinson M.I."/>
            <person name="Powell A.J."/>
            <person name="Barry K."/>
            <person name="Miller A.N."/>
            <person name="Grigoriev I.V."/>
            <person name="Debuchy R."/>
            <person name="Gladieux P."/>
            <person name="Hiltunen Thoren M."/>
            <person name="Johannesson H."/>
        </authorList>
    </citation>
    <scope>NUCLEOTIDE SEQUENCE</scope>
    <source>
        <strain evidence="2">CBS 359.72</strain>
    </source>
</reference>
<comment type="caution">
    <text evidence="2">The sequence shown here is derived from an EMBL/GenBank/DDBJ whole genome shotgun (WGS) entry which is preliminary data.</text>
</comment>
<evidence type="ECO:0000259" key="1">
    <source>
        <dbReference type="Pfam" id="PF25482"/>
    </source>
</evidence>
<dbReference type="Pfam" id="PF25482">
    <property type="entry name" value="DUF7905"/>
    <property type="match status" value="1"/>
</dbReference>
<dbReference type="EMBL" id="MU857705">
    <property type="protein sequence ID" value="KAK4245277.1"/>
    <property type="molecule type" value="Genomic_DNA"/>
</dbReference>
<keyword evidence="3" id="KW-1185">Reference proteome</keyword>